<evidence type="ECO:0000313" key="2">
    <source>
        <dbReference type="Proteomes" id="UP000578077"/>
    </source>
</evidence>
<protein>
    <submittedName>
        <fullName evidence="1">Uncharacterized protein</fullName>
    </submittedName>
</protein>
<reference evidence="1 2" key="1">
    <citation type="submission" date="2020-08" db="EMBL/GenBank/DDBJ databases">
        <title>Sequencing the genomes of 1000 actinobacteria strains.</title>
        <authorList>
            <person name="Klenk H.-P."/>
        </authorList>
    </citation>
    <scope>NUCLEOTIDE SEQUENCE [LARGE SCALE GENOMIC DNA]</scope>
    <source>
        <strain evidence="1 2">DSM 44593</strain>
    </source>
</reference>
<comment type="caution">
    <text evidence="1">The sequence shown here is derived from an EMBL/GenBank/DDBJ whole genome shotgun (WGS) entry which is preliminary data.</text>
</comment>
<dbReference type="Proteomes" id="UP000578077">
    <property type="component" value="Unassembled WGS sequence"/>
</dbReference>
<evidence type="ECO:0000313" key="1">
    <source>
        <dbReference type="EMBL" id="MBB5998118.1"/>
    </source>
</evidence>
<proteinExistence type="predicted"/>
<sequence>MTRQDRKGARINDAFLNIVSGVEDLADADNDTAFEFIRKRFTGTDGGSPVPLSHHNTYLDQPPAGPEEAVFGIYMTRSPELGLRYSVRASSFPGPRHTTET</sequence>
<gene>
    <name evidence="1" type="ORF">HNR25_001869</name>
</gene>
<name>A0A841EAP0_9ACTN</name>
<keyword evidence="2" id="KW-1185">Reference proteome</keyword>
<dbReference type="EMBL" id="JACHLY010000001">
    <property type="protein sequence ID" value="MBB5998118.1"/>
    <property type="molecule type" value="Genomic_DNA"/>
</dbReference>
<dbReference type="AlphaFoldDB" id="A0A841EAP0"/>
<accession>A0A841EAP0</accession>
<organism evidence="1 2">
    <name type="scientific">Streptomonospora salina</name>
    <dbReference type="NCBI Taxonomy" id="104205"/>
    <lineage>
        <taxon>Bacteria</taxon>
        <taxon>Bacillati</taxon>
        <taxon>Actinomycetota</taxon>
        <taxon>Actinomycetes</taxon>
        <taxon>Streptosporangiales</taxon>
        <taxon>Nocardiopsidaceae</taxon>
        <taxon>Streptomonospora</taxon>
    </lineage>
</organism>